<comment type="caution">
    <text evidence="2">The sequence shown here is derived from an EMBL/GenBank/DDBJ whole genome shotgun (WGS) entry which is preliminary data.</text>
</comment>
<dbReference type="EMBL" id="JAHRHY010000006">
    <property type="protein sequence ID" value="KAG9068324.1"/>
    <property type="molecule type" value="Genomic_DNA"/>
</dbReference>
<name>A0A9P7XYR0_9FUNG</name>
<keyword evidence="3" id="KW-1185">Reference proteome</keyword>
<reference evidence="2" key="1">
    <citation type="submission" date="2021-06" db="EMBL/GenBank/DDBJ databases">
        <title>Genome Sequence of Mortierella hyaline Strain SCG-10, a Cold-Adapted, Nitrate-Reducing Fungus Isolated from Soil in Minnesota, USA.</title>
        <authorList>
            <person name="Aldossari N."/>
        </authorList>
    </citation>
    <scope>NUCLEOTIDE SEQUENCE</scope>
    <source>
        <strain evidence="2">SCG-10</strain>
    </source>
</reference>
<dbReference type="OrthoDB" id="2352243at2759"/>
<organism evidence="2 3">
    <name type="scientific">Linnemannia hyalina</name>
    <dbReference type="NCBI Taxonomy" id="64524"/>
    <lineage>
        <taxon>Eukaryota</taxon>
        <taxon>Fungi</taxon>
        <taxon>Fungi incertae sedis</taxon>
        <taxon>Mucoromycota</taxon>
        <taxon>Mortierellomycotina</taxon>
        <taxon>Mortierellomycetes</taxon>
        <taxon>Mortierellales</taxon>
        <taxon>Mortierellaceae</taxon>
        <taxon>Linnemannia</taxon>
    </lineage>
</organism>
<proteinExistence type="predicted"/>
<dbReference type="AlphaFoldDB" id="A0A9P7XYR0"/>
<sequence length="127" mass="14591">MADETRLQSLRQLSTGQVFQVEAYYHSESQQHIILWGDRRSLQMDTVFDHSSLLQERALSYWNMKEMRAMRMGPVDVDMDETDEEEEEMDGDENGHGDTMDNQSGNRTGVDHSDTERSVFSQALVAA</sequence>
<feature type="compositionally biased region" description="Acidic residues" evidence="1">
    <location>
        <begin position="80"/>
        <end position="92"/>
    </location>
</feature>
<accession>A0A9P7XYR0</accession>
<protein>
    <submittedName>
        <fullName evidence="2">Uncharacterized protein</fullName>
    </submittedName>
</protein>
<gene>
    <name evidence="2" type="ORF">KI688_010590</name>
</gene>
<feature type="region of interest" description="Disordered" evidence="1">
    <location>
        <begin position="80"/>
        <end position="127"/>
    </location>
</feature>
<dbReference type="Proteomes" id="UP000707451">
    <property type="component" value="Unassembled WGS sequence"/>
</dbReference>
<evidence type="ECO:0000313" key="3">
    <source>
        <dbReference type="Proteomes" id="UP000707451"/>
    </source>
</evidence>
<evidence type="ECO:0000256" key="1">
    <source>
        <dbReference type="SAM" id="MobiDB-lite"/>
    </source>
</evidence>
<evidence type="ECO:0000313" key="2">
    <source>
        <dbReference type="EMBL" id="KAG9068324.1"/>
    </source>
</evidence>